<keyword evidence="3" id="KW-1185">Reference proteome</keyword>
<accession>A0AA39X8C4</accession>
<name>A0AA39X8C4_9PEZI</name>
<dbReference type="Proteomes" id="UP001174934">
    <property type="component" value="Unassembled WGS sequence"/>
</dbReference>
<evidence type="ECO:0000313" key="3">
    <source>
        <dbReference type="Proteomes" id="UP001174934"/>
    </source>
</evidence>
<dbReference type="AlphaFoldDB" id="A0AA39X8C4"/>
<protein>
    <submittedName>
        <fullName evidence="2">Uncharacterized protein</fullName>
    </submittedName>
</protein>
<organism evidence="2 3">
    <name type="scientific">Bombardia bombarda</name>
    <dbReference type="NCBI Taxonomy" id="252184"/>
    <lineage>
        <taxon>Eukaryota</taxon>
        <taxon>Fungi</taxon>
        <taxon>Dikarya</taxon>
        <taxon>Ascomycota</taxon>
        <taxon>Pezizomycotina</taxon>
        <taxon>Sordariomycetes</taxon>
        <taxon>Sordariomycetidae</taxon>
        <taxon>Sordariales</taxon>
        <taxon>Lasiosphaeriaceae</taxon>
        <taxon>Bombardia</taxon>
    </lineage>
</organism>
<evidence type="ECO:0000313" key="2">
    <source>
        <dbReference type="EMBL" id="KAK0629163.1"/>
    </source>
</evidence>
<evidence type="ECO:0000256" key="1">
    <source>
        <dbReference type="SAM" id="MobiDB-lite"/>
    </source>
</evidence>
<feature type="compositionally biased region" description="Basic and acidic residues" evidence="1">
    <location>
        <begin position="147"/>
        <end position="165"/>
    </location>
</feature>
<dbReference type="EMBL" id="JAULSR010000002">
    <property type="protein sequence ID" value="KAK0629163.1"/>
    <property type="molecule type" value="Genomic_DNA"/>
</dbReference>
<comment type="caution">
    <text evidence="2">The sequence shown here is derived from an EMBL/GenBank/DDBJ whole genome shotgun (WGS) entry which is preliminary data.</text>
</comment>
<feature type="region of interest" description="Disordered" evidence="1">
    <location>
        <begin position="130"/>
        <end position="176"/>
    </location>
</feature>
<reference evidence="2" key="1">
    <citation type="submission" date="2023-06" db="EMBL/GenBank/DDBJ databases">
        <title>Genome-scale phylogeny and comparative genomics of the fungal order Sordariales.</title>
        <authorList>
            <consortium name="Lawrence Berkeley National Laboratory"/>
            <person name="Hensen N."/>
            <person name="Bonometti L."/>
            <person name="Westerberg I."/>
            <person name="Brannstrom I.O."/>
            <person name="Guillou S."/>
            <person name="Cros-Aarteil S."/>
            <person name="Calhoun S."/>
            <person name="Haridas S."/>
            <person name="Kuo A."/>
            <person name="Mondo S."/>
            <person name="Pangilinan J."/>
            <person name="Riley R."/>
            <person name="LaButti K."/>
            <person name="Andreopoulos B."/>
            <person name="Lipzen A."/>
            <person name="Chen C."/>
            <person name="Yanf M."/>
            <person name="Daum C."/>
            <person name="Ng V."/>
            <person name="Clum A."/>
            <person name="Steindorff A."/>
            <person name="Ohm R."/>
            <person name="Martin F."/>
            <person name="Silar P."/>
            <person name="Natvig D."/>
            <person name="Lalanne C."/>
            <person name="Gautier V."/>
            <person name="Ament-velasquez S.L."/>
            <person name="Kruys A."/>
            <person name="Hutchinson M.I."/>
            <person name="Powell A.J."/>
            <person name="Barry K."/>
            <person name="Miller A.N."/>
            <person name="Grigoriev I.V."/>
            <person name="Debuchy R."/>
            <person name="Gladieux P."/>
            <person name="Thoren M.H."/>
            <person name="Johannesson H."/>
        </authorList>
    </citation>
    <scope>NUCLEOTIDE SEQUENCE</scope>
    <source>
        <strain evidence="2">SMH3391-2</strain>
    </source>
</reference>
<gene>
    <name evidence="2" type="ORF">B0T17DRAFT_179062</name>
</gene>
<sequence>MLALCATWLFSPRLYPQLRRLCCTTPPLPHFPPANVLASRRGSSPDTYFHFPSTNLGQKKAWVTKNGTNNHTLGKWYSVYLVRCPPVTVTFPYIDWPFAAHMCFTSFTSVCIVMITKHFQTQEIHFQKNPNPLGYNVKSERQLQLGPRDRSSGTTKREQPVDSRKYQQPSGAHHRG</sequence>
<proteinExistence type="predicted"/>